<keyword evidence="1" id="KW-0175">Coiled coil</keyword>
<dbReference type="Pfam" id="PF03551">
    <property type="entry name" value="PadR"/>
    <property type="match status" value="1"/>
</dbReference>
<name>A0A7C7D8A0_9FIRM</name>
<evidence type="ECO:0000313" key="4">
    <source>
        <dbReference type="Proteomes" id="UP000553059"/>
    </source>
</evidence>
<dbReference type="InterPro" id="IPR036390">
    <property type="entry name" value="WH_DNA-bd_sf"/>
</dbReference>
<feature type="domain" description="Transcription regulator PadR N-terminal" evidence="2">
    <location>
        <begin position="15"/>
        <end position="86"/>
    </location>
</feature>
<dbReference type="PANTHER" id="PTHR33169">
    <property type="entry name" value="PADR-FAMILY TRANSCRIPTIONAL REGULATOR"/>
    <property type="match status" value="1"/>
</dbReference>
<evidence type="ECO:0000259" key="2">
    <source>
        <dbReference type="Pfam" id="PF03551"/>
    </source>
</evidence>
<accession>A0A7C7D8A0</accession>
<feature type="coiled-coil region" evidence="1">
    <location>
        <begin position="85"/>
        <end position="119"/>
    </location>
</feature>
<comment type="caution">
    <text evidence="3">The sequence shown here is derived from an EMBL/GenBank/DDBJ whole genome shotgun (WGS) entry which is preliminary data.</text>
</comment>
<reference evidence="3 4" key="1">
    <citation type="journal article" date="2020" name="Biotechnol. Biofuels">
        <title>New insights from the biogas microbiome by comprehensive genome-resolved metagenomics of nearly 1600 species originating from multiple anaerobic digesters.</title>
        <authorList>
            <person name="Campanaro S."/>
            <person name="Treu L."/>
            <person name="Rodriguez-R L.M."/>
            <person name="Kovalovszki A."/>
            <person name="Ziels R.M."/>
            <person name="Maus I."/>
            <person name="Zhu X."/>
            <person name="Kougias P.G."/>
            <person name="Basile A."/>
            <person name="Luo G."/>
            <person name="Schluter A."/>
            <person name="Konstantinidis K.T."/>
            <person name="Angelidaki I."/>
        </authorList>
    </citation>
    <scope>NUCLEOTIDE SEQUENCE [LARGE SCALE GENOMIC DNA]</scope>
    <source>
        <strain evidence="3">AS05jafATM_4</strain>
    </source>
</reference>
<proteinExistence type="predicted"/>
<protein>
    <submittedName>
        <fullName evidence="3">PadR family transcriptional regulator</fullName>
    </submittedName>
</protein>
<dbReference type="SUPFAM" id="SSF46785">
    <property type="entry name" value="Winged helix' DNA-binding domain"/>
    <property type="match status" value="1"/>
</dbReference>
<dbReference type="PANTHER" id="PTHR33169:SF25">
    <property type="entry name" value="DNA-BINDING PROTEIN YIZB-RELATED"/>
    <property type="match status" value="1"/>
</dbReference>
<dbReference type="InterPro" id="IPR005149">
    <property type="entry name" value="Tscrpt_reg_PadR_N"/>
</dbReference>
<dbReference type="EMBL" id="DUTF01000396">
    <property type="protein sequence ID" value="HHY28715.1"/>
    <property type="molecule type" value="Genomic_DNA"/>
</dbReference>
<dbReference type="Gene3D" id="1.10.10.10">
    <property type="entry name" value="Winged helix-like DNA-binding domain superfamily/Winged helix DNA-binding domain"/>
    <property type="match status" value="1"/>
</dbReference>
<sequence>MIPSQMLKGMLEGCILEIIRKKETYAYEISEQLEKYGFGTISEGTIYPIILRLQKSEMIEATLRDSKSGPPRKYYHLTEKGVTALAQFKENWQELESAINQLLMEVEEVEESHEGVIEEK</sequence>
<dbReference type="AlphaFoldDB" id="A0A7C7D8A0"/>
<evidence type="ECO:0000256" key="1">
    <source>
        <dbReference type="SAM" id="Coils"/>
    </source>
</evidence>
<dbReference type="Proteomes" id="UP000553059">
    <property type="component" value="Unassembled WGS sequence"/>
</dbReference>
<gene>
    <name evidence="3" type="ORF">GX523_18610</name>
</gene>
<organism evidence="3 4">
    <name type="scientific">Desulfitobacterium dehalogenans</name>
    <dbReference type="NCBI Taxonomy" id="36854"/>
    <lineage>
        <taxon>Bacteria</taxon>
        <taxon>Bacillati</taxon>
        <taxon>Bacillota</taxon>
        <taxon>Clostridia</taxon>
        <taxon>Eubacteriales</taxon>
        <taxon>Desulfitobacteriaceae</taxon>
        <taxon>Desulfitobacterium</taxon>
    </lineage>
</organism>
<dbReference type="InterPro" id="IPR052509">
    <property type="entry name" value="Metal_resp_DNA-bind_regulator"/>
</dbReference>
<dbReference type="InterPro" id="IPR036388">
    <property type="entry name" value="WH-like_DNA-bd_sf"/>
</dbReference>
<evidence type="ECO:0000313" key="3">
    <source>
        <dbReference type="EMBL" id="HHY28715.1"/>
    </source>
</evidence>